<evidence type="ECO:0000256" key="6">
    <source>
        <dbReference type="ARBA" id="ARBA00022763"/>
    </source>
</evidence>
<evidence type="ECO:0000256" key="4">
    <source>
        <dbReference type="ARBA" id="ARBA00022737"/>
    </source>
</evidence>
<dbReference type="RefSeq" id="WP_227017031.1">
    <property type="nucleotide sequence ID" value="NZ_JAGSND010000002.1"/>
</dbReference>
<evidence type="ECO:0000256" key="13">
    <source>
        <dbReference type="ARBA" id="ARBA00023204"/>
    </source>
</evidence>
<evidence type="ECO:0000259" key="17">
    <source>
        <dbReference type="PROSITE" id="PS50893"/>
    </source>
</evidence>
<dbReference type="GO" id="GO:0003677">
    <property type="term" value="F:DNA binding"/>
    <property type="evidence" value="ECO:0007669"/>
    <property type="project" value="UniProtKB-KW"/>
</dbReference>
<name>A0A8J7W0C4_9FIRM</name>
<comment type="similarity">
    <text evidence="14">Belongs to the ABC transporter superfamily. UvrA family.</text>
</comment>
<dbReference type="Pfam" id="PF17755">
    <property type="entry name" value="UvrA_DNA-bind"/>
    <property type="match status" value="1"/>
</dbReference>
<dbReference type="InterPro" id="IPR017871">
    <property type="entry name" value="ABC_transporter-like_CS"/>
</dbReference>
<dbReference type="InterPro" id="IPR027417">
    <property type="entry name" value="P-loop_NTPase"/>
</dbReference>
<dbReference type="PROSITE" id="PS00211">
    <property type="entry name" value="ABC_TRANSPORTER_1"/>
    <property type="match status" value="1"/>
</dbReference>
<dbReference type="InterPro" id="IPR003439">
    <property type="entry name" value="ABC_transporter-like_ATP-bd"/>
</dbReference>
<keyword evidence="8" id="KW-0863">Zinc-finger</keyword>
<sequence length="819" mass="90926">MSNIIISGAKEGNLKNISLEIPRDKLVVFTGLSGSGKSTLAIDVIFNECQRQYLEAIGLQGIHKPKIDFIRNVSPAILITQTESNKNPRSTVGTLTDIYTDLRMIYEKLGLRACPHCHEVISAAECKEELEKKDGDFTVFMYCSQCNYRMEKLTRTHFSYNTREGACKTCEGLGKVLTINKDHAVHESLSLENGAVDFWEQKYKEYQISSLYNAFRHYNIPIEDHTPIVDFSDIQKSILYNGVESDDVKRAFPEIQPPKTVAAGRFEGVLPTLWRRMSDKGGDAKQLNHYFDFNTCPDCMGERLGELSRSATVKETRLPELSTLTLEELYGWIRSLESSMSDTEHRLVEAYLVDLKTKIQRIVNVGLGYLSLDRQTITLSGGEMQRVKLAAALDSDLTGIIYIMDEPTIGLHPKDTEGMIAILKNLRDMGNTVIVIEHDPDVMVQADYIVDIGPGAGKHGGEIIGTGTLADLKRQETSVTGAYLRKNKPDEPQLRKGTGDVIEVRNANLYNLKNIDVRFPVGCLVSVTGVSGSGKSTLVFEVLAAARGQKHTSSNIVSGIEQFDQIVTIEQSAITRMKRSNVATYSEVYAEIRKIFGGLKEARDKGLSARHFSFNTPGGRCENCEGLGYVTSNMLFFANIEVTCPVCGGKQFNDEVLSVKYEGYTIKDILKMSVEDALYTFHAYPKIKRILSLLQDVGLGYLELGQTLTTLSGGEGQRLKLAKELINNTGRHSLYLLDEPTTGLHPVDVENFLTLLNRIVDSGNSVIVVEHNQQVIRASDWIIDLGPEGGVNGGQIMFEGTPQELKHCDQSITAKYIAL</sequence>
<evidence type="ECO:0000256" key="3">
    <source>
        <dbReference type="ARBA" id="ARBA00022723"/>
    </source>
</evidence>
<evidence type="ECO:0000256" key="15">
    <source>
        <dbReference type="ARBA" id="ARBA00039316"/>
    </source>
</evidence>
<evidence type="ECO:0000256" key="16">
    <source>
        <dbReference type="ARBA" id="ARBA00042156"/>
    </source>
</evidence>
<dbReference type="GO" id="GO:0004518">
    <property type="term" value="F:nuclease activity"/>
    <property type="evidence" value="ECO:0007669"/>
    <property type="project" value="UniProtKB-KW"/>
</dbReference>
<evidence type="ECO:0000256" key="10">
    <source>
        <dbReference type="ARBA" id="ARBA00022840"/>
    </source>
</evidence>
<keyword evidence="7" id="KW-0228">DNA excision</keyword>
<organism evidence="18 19">
    <name type="scientific">Sinanaerobacter chloroacetimidivorans</name>
    <dbReference type="NCBI Taxonomy" id="2818044"/>
    <lineage>
        <taxon>Bacteria</taxon>
        <taxon>Bacillati</taxon>
        <taxon>Bacillota</taxon>
        <taxon>Clostridia</taxon>
        <taxon>Peptostreptococcales</taxon>
        <taxon>Anaerovoracaceae</taxon>
        <taxon>Sinanaerobacter</taxon>
    </lineage>
</organism>
<dbReference type="GO" id="GO:0016887">
    <property type="term" value="F:ATP hydrolysis activity"/>
    <property type="evidence" value="ECO:0007669"/>
    <property type="project" value="InterPro"/>
</dbReference>
<dbReference type="GO" id="GO:0005524">
    <property type="term" value="F:ATP binding"/>
    <property type="evidence" value="ECO:0007669"/>
    <property type="project" value="UniProtKB-KW"/>
</dbReference>
<keyword evidence="9" id="KW-0862">Zinc</keyword>
<keyword evidence="4" id="KW-0677">Repeat</keyword>
<evidence type="ECO:0000256" key="5">
    <source>
        <dbReference type="ARBA" id="ARBA00022741"/>
    </source>
</evidence>
<evidence type="ECO:0000256" key="11">
    <source>
        <dbReference type="ARBA" id="ARBA00022881"/>
    </source>
</evidence>
<keyword evidence="12" id="KW-0238">DNA-binding</keyword>
<dbReference type="GO" id="GO:0006281">
    <property type="term" value="P:DNA repair"/>
    <property type="evidence" value="ECO:0007669"/>
    <property type="project" value="UniProtKB-KW"/>
</dbReference>
<feature type="domain" description="ABC transporter" evidence="17">
    <location>
        <begin position="496"/>
        <end position="818"/>
    </location>
</feature>
<evidence type="ECO:0000256" key="2">
    <source>
        <dbReference type="ARBA" id="ARBA00022490"/>
    </source>
</evidence>
<dbReference type="PANTHER" id="PTHR43152">
    <property type="entry name" value="UVRABC SYSTEM PROTEIN A"/>
    <property type="match status" value="1"/>
</dbReference>
<comment type="caution">
    <text evidence="18">The sequence shown here is derived from an EMBL/GenBank/DDBJ whole genome shotgun (WGS) entry which is preliminary data.</text>
</comment>
<dbReference type="InterPro" id="IPR041552">
    <property type="entry name" value="UvrA_DNA-bd"/>
</dbReference>
<evidence type="ECO:0000256" key="12">
    <source>
        <dbReference type="ARBA" id="ARBA00023125"/>
    </source>
</evidence>
<dbReference type="Pfam" id="PF00005">
    <property type="entry name" value="ABC_tran"/>
    <property type="match status" value="1"/>
</dbReference>
<dbReference type="SUPFAM" id="SSF52540">
    <property type="entry name" value="P-loop containing nucleoside triphosphate hydrolases"/>
    <property type="match status" value="2"/>
</dbReference>
<keyword evidence="10" id="KW-0067">ATP-binding</keyword>
<protein>
    <recommendedName>
        <fullName evidence="15">UvrABC system protein A</fullName>
    </recommendedName>
    <alternativeName>
        <fullName evidence="16">Excinuclease ABC subunit A</fullName>
    </alternativeName>
</protein>
<dbReference type="AlphaFoldDB" id="A0A8J7W0C4"/>
<keyword evidence="3" id="KW-0479">Metal-binding</keyword>
<evidence type="ECO:0000256" key="7">
    <source>
        <dbReference type="ARBA" id="ARBA00022769"/>
    </source>
</evidence>
<evidence type="ECO:0000313" key="19">
    <source>
        <dbReference type="Proteomes" id="UP000675664"/>
    </source>
</evidence>
<keyword evidence="19" id="KW-1185">Reference proteome</keyword>
<dbReference type="Proteomes" id="UP000675664">
    <property type="component" value="Unassembled WGS sequence"/>
</dbReference>
<gene>
    <name evidence="18" type="ORF">KCX82_03320</name>
</gene>
<dbReference type="GO" id="GO:0008270">
    <property type="term" value="F:zinc ion binding"/>
    <property type="evidence" value="ECO:0007669"/>
    <property type="project" value="UniProtKB-KW"/>
</dbReference>
<dbReference type="GO" id="GO:0005737">
    <property type="term" value="C:cytoplasm"/>
    <property type="evidence" value="ECO:0007669"/>
    <property type="project" value="UniProtKB-SubCell"/>
</dbReference>
<dbReference type="PROSITE" id="PS50893">
    <property type="entry name" value="ABC_TRANSPORTER_2"/>
    <property type="match status" value="2"/>
</dbReference>
<dbReference type="EMBL" id="JAGSND010000002">
    <property type="protein sequence ID" value="MBR0596898.1"/>
    <property type="molecule type" value="Genomic_DNA"/>
</dbReference>
<keyword evidence="13" id="KW-0234">DNA repair</keyword>
<reference evidence="18" key="1">
    <citation type="submission" date="2021-04" db="EMBL/GenBank/DDBJ databases">
        <title>Sinoanaerobacter chloroacetimidivorans sp. nov., an obligate anaerobic bacterium isolated from anaerobic sludge.</title>
        <authorList>
            <person name="Bao Y."/>
        </authorList>
    </citation>
    <scope>NUCLEOTIDE SEQUENCE</scope>
    <source>
        <strain evidence="18">BAD-6</strain>
    </source>
</reference>
<evidence type="ECO:0000313" key="18">
    <source>
        <dbReference type="EMBL" id="MBR0596898.1"/>
    </source>
</evidence>
<keyword evidence="6" id="KW-0227">DNA damage</keyword>
<reference evidence="18" key="2">
    <citation type="submission" date="2021-04" db="EMBL/GenBank/DDBJ databases">
        <authorList>
            <person name="Liu J."/>
        </authorList>
    </citation>
    <scope>NUCLEOTIDE SEQUENCE</scope>
    <source>
        <strain evidence="18">BAD-6</strain>
    </source>
</reference>
<keyword evidence="5" id="KW-0547">Nucleotide-binding</keyword>
<evidence type="ECO:0000256" key="9">
    <source>
        <dbReference type="ARBA" id="ARBA00022833"/>
    </source>
</evidence>
<dbReference type="Gene3D" id="3.40.50.300">
    <property type="entry name" value="P-loop containing nucleotide triphosphate hydrolases"/>
    <property type="match status" value="2"/>
</dbReference>
<feature type="domain" description="ABC transporter" evidence="17">
    <location>
        <begin position="243"/>
        <end position="479"/>
    </location>
</feature>
<evidence type="ECO:0000256" key="1">
    <source>
        <dbReference type="ARBA" id="ARBA00004496"/>
    </source>
</evidence>
<proteinExistence type="inferred from homology"/>
<comment type="subcellular location">
    <subcellularLocation>
        <location evidence="1">Cytoplasm</location>
    </subcellularLocation>
</comment>
<dbReference type="Gene3D" id="1.20.1580.10">
    <property type="entry name" value="ABC transporter ATPase like domain"/>
    <property type="match status" value="2"/>
</dbReference>
<evidence type="ECO:0000256" key="8">
    <source>
        <dbReference type="ARBA" id="ARBA00022771"/>
    </source>
</evidence>
<keyword evidence="11" id="KW-0267">Excision nuclease</keyword>
<accession>A0A8J7W0C4</accession>
<keyword evidence="2" id="KW-0963">Cytoplasm</keyword>
<dbReference type="Gene3D" id="1.10.8.280">
    <property type="entry name" value="ABC transporter ATPase domain-like"/>
    <property type="match status" value="1"/>
</dbReference>
<dbReference type="PANTHER" id="PTHR43152:SF3">
    <property type="entry name" value="UVRABC SYSTEM PROTEIN A"/>
    <property type="match status" value="1"/>
</dbReference>
<evidence type="ECO:0000256" key="14">
    <source>
        <dbReference type="ARBA" id="ARBA00038000"/>
    </source>
</evidence>